<evidence type="ECO:0000313" key="2">
    <source>
        <dbReference type="EMBL" id="GAB0188476.1"/>
    </source>
</evidence>
<comment type="caution">
    <text evidence="2">The sequence shown here is derived from an EMBL/GenBank/DDBJ whole genome shotgun (WGS) entry which is preliminary data.</text>
</comment>
<protein>
    <submittedName>
        <fullName evidence="2">Uncharacterized protein</fullName>
    </submittedName>
</protein>
<name>A0ABC9WT65_GRUJA</name>
<evidence type="ECO:0000256" key="1">
    <source>
        <dbReference type="SAM" id="MobiDB-lite"/>
    </source>
</evidence>
<accession>A0ABC9WT65</accession>
<reference evidence="2 3" key="1">
    <citation type="submission" date="2024-06" db="EMBL/GenBank/DDBJ databases">
        <title>The draft genome of Grus japonensis, version 3.</title>
        <authorList>
            <person name="Nabeshima K."/>
            <person name="Suzuki S."/>
            <person name="Onuma M."/>
        </authorList>
    </citation>
    <scope>NUCLEOTIDE SEQUENCE [LARGE SCALE GENOMIC DNA]</scope>
    <source>
        <strain evidence="2 3">451A</strain>
    </source>
</reference>
<keyword evidence="3" id="KW-1185">Reference proteome</keyword>
<organism evidence="2 3">
    <name type="scientific">Grus japonensis</name>
    <name type="common">Japanese crane</name>
    <name type="synonym">Red-crowned crane</name>
    <dbReference type="NCBI Taxonomy" id="30415"/>
    <lineage>
        <taxon>Eukaryota</taxon>
        <taxon>Metazoa</taxon>
        <taxon>Chordata</taxon>
        <taxon>Craniata</taxon>
        <taxon>Vertebrata</taxon>
        <taxon>Euteleostomi</taxon>
        <taxon>Archelosauria</taxon>
        <taxon>Archosauria</taxon>
        <taxon>Dinosauria</taxon>
        <taxon>Saurischia</taxon>
        <taxon>Theropoda</taxon>
        <taxon>Coelurosauria</taxon>
        <taxon>Aves</taxon>
        <taxon>Neognathae</taxon>
        <taxon>Neoaves</taxon>
        <taxon>Gruiformes</taxon>
        <taxon>Gruidae</taxon>
        <taxon>Grus</taxon>
    </lineage>
</organism>
<dbReference type="Proteomes" id="UP001623348">
    <property type="component" value="Unassembled WGS sequence"/>
</dbReference>
<dbReference type="AlphaFoldDB" id="A0ABC9WT65"/>
<gene>
    <name evidence="2" type="ORF">GRJ2_001312900</name>
</gene>
<sequence>MQITPNSCHRYTARVDPKPGELWGERAGGAEGKGSLRRYAIGSDKRIEKAVISYQLRPESRVEFRAGDSLPLGR</sequence>
<dbReference type="EMBL" id="BAAFJT010000004">
    <property type="protein sequence ID" value="GAB0188476.1"/>
    <property type="molecule type" value="Genomic_DNA"/>
</dbReference>
<proteinExistence type="predicted"/>
<feature type="region of interest" description="Disordered" evidence="1">
    <location>
        <begin position="1"/>
        <end position="30"/>
    </location>
</feature>
<evidence type="ECO:0000313" key="3">
    <source>
        <dbReference type="Proteomes" id="UP001623348"/>
    </source>
</evidence>